<dbReference type="Gene3D" id="2.40.420.20">
    <property type="match status" value="1"/>
</dbReference>
<dbReference type="Pfam" id="PF25967">
    <property type="entry name" value="RND-MFP_C"/>
    <property type="match status" value="1"/>
</dbReference>
<dbReference type="AlphaFoldDB" id="N6ZKS0"/>
<feature type="domain" description="Multidrug resistance protein MdtA-like C-terminal permuted SH3" evidence="2">
    <location>
        <begin position="19"/>
        <end position="58"/>
    </location>
</feature>
<accession>N6ZKS0</accession>
<evidence type="ECO:0000256" key="1">
    <source>
        <dbReference type="SAM" id="MobiDB-lite"/>
    </source>
</evidence>
<dbReference type="EMBL" id="AMXF01000342">
    <property type="protein sequence ID" value="ENO92719.1"/>
    <property type="molecule type" value="Genomic_DNA"/>
</dbReference>
<dbReference type="OrthoDB" id="9784484at2"/>
<organism evidence="3 4">
    <name type="scientific">Thauera phenylacetica B4P</name>
    <dbReference type="NCBI Taxonomy" id="1234382"/>
    <lineage>
        <taxon>Bacteria</taxon>
        <taxon>Pseudomonadati</taxon>
        <taxon>Pseudomonadota</taxon>
        <taxon>Betaproteobacteria</taxon>
        <taxon>Rhodocyclales</taxon>
        <taxon>Zoogloeaceae</taxon>
        <taxon>Thauera</taxon>
    </lineage>
</organism>
<evidence type="ECO:0000259" key="2">
    <source>
        <dbReference type="Pfam" id="PF25967"/>
    </source>
</evidence>
<comment type="caution">
    <text evidence="3">The sequence shown here is derived from an EMBL/GenBank/DDBJ whole genome shotgun (WGS) entry which is preliminary data.</text>
</comment>
<dbReference type="Proteomes" id="UP000013047">
    <property type="component" value="Unassembled WGS sequence"/>
</dbReference>
<evidence type="ECO:0000313" key="3">
    <source>
        <dbReference type="EMBL" id="ENO92719.1"/>
    </source>
</evidence>
<dbReference type="InterPro" id="IPR058627">
    <property type="entry name" value="MdtA-like_C"/>
</dbReference>
<gene>
    <name evidence="3" type="ORF">C667_21959</name>
</gene>
<protein>
    <submittedName>
        <fullName evidence="3">RND family efflux transporter MFP subunit</fullName>
    </submittedName>
</protein>
<evidence type="ECO:0000313" key="4">
    <source>
        <dbReference type="Proteomes" id="UP000013047"/>
    </source>
</evidence>
<name>N6ZKS0_9RHOO</name>
<dbReference type="RefSeq" id="WP_004384291.1">
    <property type="nucleotide sequence ID" value="NZ_AMXF01000342.1"/>
</dbReference>
<feature type="region of interest" description="Disordered" evidence="1">
    <location>
        <begin position="1"/>
        <end position="20"/>
    </location>
</feature>
<reference evidence="3 4" key="1">
    <citation type="submission" date="2012-09" db="EMBL/GenBank/DDBJ databases">
        <title>Draft Genome Sequences of 6 Strains from Genus Thauera.</title>
        <authorList>
            <person name="Liu B."/>
            <person name="Shapleigh J.P."/>
            <person name="Frostegard A.H."/>
        </authorList>
    </citation>
    <scope>NUCLEOTIDE SEQUENCE [LARGE SCALE GENOMIC DNA]</scope>
    <source>
        <strain evidence="3 4">B4P</strain>
    </source>
</reference>
<sequence length="76" mass="7679">MGQGRGLTPGATGAAPRSGTVRVADARGALEERKVELGVSNRVQAQVLSGLAEGERVVSGLVVGNGAGRPQMTPRL</sequence>
<keyword evidence="4" id="KW-1185">Reference proteome</keyword>
<proteinExistence type="predicted"/>